<evidence type="ECO:0000313" key="10">
    <source>
        <dbReference type="Proteomes" id="UP001528912"/>
    </source>
</evidence>
<dbReference type="InterPro" id="IPR035906">
    <property type="entry name" value="MetI-like_sf"/>
</dbReference>
<evidence type="ECO:0000256" key="1">
    <source>
        <dbReference type="ARBA" id="ARBA00004651"/>
    </source>
</evidence>
<keyword evidence="10" id="KW-1185">Reference proteome</keyword>
<dbReference type="Gene3D" id="1.10.3720.10">
    <property type="entry name" value="MetI-like"/>
    <property type="match status" value="1"/>
</dbReference>
<evidence type="ECO:0000313" key="9">
    <source>
        <dbReference type="EMBL" id="MDF8262954.1"/>
    </source>
</evidence>
<dbReference type="InterPro" id="IPR000515">
    <property type="entry name" value="MetI-like"/>
</dbReference>
<dbReference type="CDD" id="cd06261">
    <property type="entry name" value="TM_PBP2"/>
    <property type="match status" value="1"/>
</dbReference>
<dbReference type="Pfam" id="PF00528">
    <property type="entry name" value="BPD_transp_1"/>
    <property type="match status" value="1"/>
</dbReference>
<accession>A0ABT6C231</accession>
<dbReference type="PANTHER" id="PTHR43744">
    <property type="entry name" value="ABC TRANSPORTER PERMEASE PROTEIN MG189-RELATED-RELATED"/>
    <property type="match status" value="1"/>
</dbReference>
<reference evidence="9 10" key="1">
    <citation type="submission" date="2023-03" db="EMBL/GenBank/DDBJ databases">
        <title>YIM 133296 draft genome.</title>
        <authorList>
            <person name="Xiong L."/>
        </authorList>
    </citation>
    <scope>NUCLEOTIDE SEQUENCE [LARGE SCALE GENOMIC DNA]</scope>
    <source>
        <strain evidence="9 10">YIM 133296</strain>
    </source>
</reference>
<organism evidence="9 10">
    <name type="scientific">Luteipulveratus flavus</name>
    <dbReference type="NCBI Taxonomy" id="3031728"/>
    <lineage>
        <taxon>Bacteria</taxon>
        <taxon>Bacillati</taxon>
        <taxon>Actinomycetota</taxon>
        <taxon>Actinomycetes</taxon>
        <taxon>Micrococcales</taxon>
        <taxon>Dermacoccaceae</taxon>
        <taxon>Luteipulveratus</taxon>
    </lineage>
</organism>
<dbReference type="RefSeq" id="WP_277190773.1">
    <property type="nucleotide sequence ID" value="NZ_JAROAV010000007.1"/>
</dbReference>
<sequence length="287" mass="31401">MSTESSRQRRPGGAVHSARPAVVLKWLLLGAGLVVAVVPFLWMLSVSFRTEGDLFAHPASLLPHEWTLHGYGAVWQQLPFLRLVLNSVVFAVGTTALTLLLDSLCAYALARMRFRGRNLCFFLVLATLMVPFQVTLIPVFVELFHLGWLNTYQGLIVPRATSAFGIFLLRQSFMSIPTELDEAARIDGAGHLRIYAQVILPLARPALVTVGLLNFMALWNDLLWPLVVSTNPEMRTLPAGLTLFGGQHVTDHAVLFAGATISLLPLAVAFFLAQRSFVAGIATSGLK</sequence>
<comment type="similarity">
    <text evidence="7">Belongs to the binding-protein-dependent transport system permease family.</text>
</comment>
<evidence type="ECO:0000256" key="3">
    <source>
        <dbReference type="ARBA" id="ARBA00022475"/>
    </source>
</evidence>
<proteinExistence type="inferred from homology"/>
<feature type="transmembrane region" description="Helical" evidence="7">
    <location>
        <begin position="88"/>
        <end position="110"/>
    </location>
</feature>
<evidence type="ECO:0000256" key="2">
    <source>
        <dbReference type="ARBA" id="ARBA00022448"/>
    </source>
</evidence>
<feature type="domain" description="ABC transmembrane type-1" evidence="8">
    <location>
        <begin position="84"/>
        <end position="273"/>
    </location>
</feature>
<evidence type="ECO:0000259" key="8">
    <source>
        <dbReference type="PROSITE" id="PS50928"/>
    </source>
</evidence>
<evidence type="ECO:0000256" key="4">
    <source>
        <dbReference type="ARBA" id="ARBA00022692"/>
    </source>
</evidence>
<feature type="transmembrane region" description="Helical" evidence="7">
    <location>
        <begin position="21"/>
        <end position="44"/>
    </location>
</feature>
<evidence type="ECO:0000256" key="5">
    <source>
        <dbReference type="ARBA" id="ARBA00022989"/>
    </source>
</evidence>
<gene>
    <name evidence="9" type="ORF">P4R38_01690</name>
</gene>
<evidence type="ECO:0000256" key="6">
    <source>
        <dbReference type="ARBA" id="ARBA00023136"/>
    </source>
</evidence>
<dbReference type="SUPFAM" id="SSF161098">
    <property type="entry name" value="MetI-like"/>
    <property type="match status" value="1"/>
</dbReference>
<dbReference type="Proteomes" id="UP001528912">
    <property type="component" value="Unassembled WGS sequence"/>
</dbReference>
<feature type="transmembrane region" description="Helical" evidence="7">
    <location>
        <begin position="119"/>
        <end position="140"/>
    </location>
</feature>
<evidence type="ECO:0000256" key="7">
    <source>
        <dbReference type="RuleBase" id="RU363032"/>
    </source>
</evidence>
<dbReference type="PROSITE" id="PS50928">
    <property type="entry name" value="ABC_TM1"/>
    <property type="match status" value="1"/>
</dbReference>
<feature type="transmembrane region" description="Helical" evidence="7">
    <location>
        <begin position="152"/>
        <end position="173"/>
    </location>
</feature>
<keyword evidence="4 7" id="KW-0812">Transmembrane</keyword>
<keyword evidence="6 7" id="KW-0472">Membrane</keyword>
<feature type="transmembrane region" description="Helical" evidence="7">
    <location>
        <begin position="194"/>
        <end position="219"/>
    </location>
</feature>
<feature type="transmembrane region" description="Helical" evidence="7">
    <location>
        <begin position="253"/>
        <end position="273"/>
    </location>
</feature>
<keyword evidence="3" id="KW-1003">Cell membrane</keyword>
<comment type="subcellular location">
    <subcellularLocation>
        <location evidence="1 7">Cell membrane</location>
        <topology evidence="1 7">Multi-pass membrane protein</topology>
    </subcellularLocation>
</comment>
<dbReference type="EMBL" id="JAROAV010000007">
    <property type="protein sequence ID" value="MDF8262954.1"/>
    <property type="molecule type" value="Genomic_DNA"/>
</dbReference>
<protein>
    <submittedName>
        <fullName evidence="9">Carbohydrate ABC transporter permease</fullName>
    </submittedName>
</protein>
<keyword evidence="2 7" id="KW-0813">Transport</keyword>
<keyword evidence="5 7" id="KW-1133">Transmembrane helix</keyword>
<name>A0ABT6C231_9MICO</name>
<dbReference type="PANTHER" id="PTHR43744:SF12">
    <property type="entry name" value="ABC TRANSPORTER PERMEASE PROTEIN MG189-RELATED"/>
    <property type="match status" value="1"/>
</dbReference>
<comment type="caution">
    <text evidence="9">The sequence shown here is derived from an EMBL/GenBank/DDBJ whole genome shotgun (WGS) entry which is preliminary data.</text>
</comment>